<evidence type="ECO:0000259" key="1">
    <source>
        <dbReference type="PROSITE" id="PS50878"/>
    </source>
</evidence>
<dbReference type="AlphaFoldDB" id="A0A914UST4"/>
<evidence type="ECO:0000313" key="2">
    <source>
        <dbReference type="Proteomes" id="UP000887566"/>
    </source>
</evidence>
<dbReference type="InterPro" id="IPR043502">
    <property type="entry name" value="DNA/RNA_pol_sf"/>
</dbReference>
<reference evidence="3" key="1">
    <citation type="submission" date="2022-11" db="UniProtKB">
        <authorList>
            <consortium name="WormBaseParasite"/>
        </authorList>
    </citation>
    <scope>IDENTIFICATION</scope>
</reference>
<sequence>MGDFNAKVGRRQDEETFIGPFGGDRNERGERLAAMAESRRLFIANTFFQKRAGRRWTWISPNGEMKNEINFILTNRLQIVQDVTVIGKAFSTGSDHRLVRARIILDSKMEKKALAISNAGQKKTTFDAKVFQQHVDTSDWTPIEDLDDDYAELLNKLKQCRQRSEVLCDNHQMKRISNSTRELLDRRRQMKRITANNVEYHLLCKLIRRQLKEDHDAFRRQALLDTAEKHRSLKKCRRNLTQQRVQMSSLTTSEGLKTKTRTGMERECTAFYTNLFRSKIPINPPPIHPSTPTSIPDVLNSEVRYALQQAENGKVPGKDRIEIEMLKAGGPTLWQAIADRFSRYIQNLQTPSQWKESKTVLLFKKGDKEDLKNYRPICLPSSLYKLFTKIVLNRLTREFDEQQPKEQAGFRSGYSTINHMQVLNQLIERCREYKMPLILAFVDYEKAFNSVEFNAVLQALHRQGFDSDYIALLKELNTDCTTDITLFYKPLRIPIGRGMEFTSGLNIDGEKLTHLRFADDIILIGDTIADVQKMLSDLDRNSKAVGLRMNRAKTKWMRNQHADADSIKINDEALEEVSSYVYLGQELTMNHDISRELARRRKAAWVSFASIREPATSTSDAKLRAHLFNSTVLPALIYGSETWSLTKKDAEKLAVTERAMERRLLKISLHDRIPNKRVRELSKVKDVVNAATRSKLRWAGHIARYTDGRWTSSVTEWFPRDVKRTRGRPATRWEDSIAKEFGRQWRRGACDRR</sequence>
<dbReference type="Proteomes" id="UP000887566">
    <property type="component" value="Unplaced"/>
</dbReference>
<name>A0A914UST4_9BILA</name>
<dbReference type="PROSITE" id="PS50878">
    <property type="entry name" value="RT_POL"/>
    <property type="match status" value="1"/>
</dbReference>
<proteinExistence type="predicted"/>
<keyword evidence="2" id="KW-1185">Reference proteome</keyword>
<accession>A0A914UST4</accession>
<dbReference type="PANTHER" id="PTHR47027:SF20">
    <property type="entry name" value="REVERSE TRANSCRIPTASE-LIKE PROTEIN WITH RNA-DIRECTED DNA POLYMERASE DOMAIN"/>
    <property type="match status" value="1"/>
</dbReference>
<dbReference type="InterPro" id="IPR000477">
    <property type="entry name" value="RT_dom"/>
</dbReference>
<dbReference type="Pfam" id="PF00078">
    <property type="entry name" value="RVT_1"/>
    <property type="match status" value="1"/>
</dbReference>
<dbReference type="WBParaSite" id="PSAMB.scaffold12306size2828.g34781.t1">
    <property type="protein sequence ID" value="PSAMB.scaffold12306size2828.g34781.t1"/>
    <property type="gene ID" value="PSAMB.scaffold12306size2828.g34781"/>
</dbReference>
<dbReference type="SUPFAM" id="SSF56219">
    <property type="entry name" value="DNase I-like"/>
    <property type="match status" value="1"/>
</dbReference>
<dbReference type="CDD" id="cd01650">
    <property type="entry name" value="RT_nLTR_like"/>
    <property type="match status" value="1"/>
</dbReference>
<dbReference type="InterPro" id="IPR036691">
    <property type="entry name" value="Endo/exonu/phosph_ase_sf"/>
</dbReference>
<dbReference type="PANTHER" id="PTHR47027">
    <property type="entry name" value="REVERSE TRANSCRIPTASE DOMAIN-CONTAINING PROTEIN"/>
    <property type="match status" value="1"/>
</dbReference>
<organism evidence="2 3">
    <name type="scientific">Plectus sambesii</name>
    <dbReference type="NCBI Taxonomy" id="2011161"/>
    <lineage>
        <taxon>Eukaryota</taxon>
        <taxon>Metazoa</taxon>
        <taxon>Ecdysozoa</taxon>
        <taxon>Nematoda</taxon>
        <taxon>Chromadorea</taxon>
        <taxon>Plectida</taxon>
        <taxon>Plectina</taxon>
        <taxon>Plectoidea</taxon>
        <taxon>Plectidae</taxon>
        <taxon>Plectus</taxon>
    </lineage>
</organism>
<dbReference type="SUPFAM" id="SSF56672">
    <property type="entry name" value="DNA/RNA polymerases"/>
    <property type="match status" value="1"/>
</dbReference>
<evidence type="ECO:0000313" key="3">
    <source>
        <dbReference type="WBParaSite" id="PSAMB.scaffold12306size2828.g34781.t1"/>
    </source>
</evidence>
<feature type="domain" description="Reverse transcriptase" evidence="1">
    <location>
        <begin position="343"/>
        <end position="587"/>
    </location>
</feature>
<dbReference type="Gene3D" id="3.60.10.10">
    <property type="entry name" value="Endonuclease/exonuclease/phosphatase"/>
    <property type="match status" value="1"/>
</dbReference>
<protein>
    <submittedName>
        <fullName evidence="3">Reverse transcriptase domain-containing protein</fullName>
    </submittedName>
</protein>